<evidence type="ECO:0000313" key="3">
    <source>
        <dbReference type="Proteomes" id="UP001244011"/>
    </source>
</evidence>
<organism evidence="2 3">
    <name type="scientific">Phialemonium atrogriseum</name>
    <dbReference type="NCBI Taxonomy" id="1093897"/>
    <lineage>
        <taxon>Eukaryota</taxon>
        <taxon>Fungi</taxon>
        <taxon>Dikarya</taxon>
        <taxon>Ascomycota</taxon>
        <taxon>Pezizomycotina</taxon>
        <taxon>Sordariomycetes</taxon>
        <taxon>Sordariomycetidae</taxon>
        <taxon>Cephalothecales</taxon>
        <taxon>Cephalothecaceae</taxon>
        <taxon>Phialemonium</taxon>
    </lineage>
</organism>
<dbReference type="PANTHER" id="PTHR38847:SF1">
    <property type="entry name" value="PSEUDOURIDINE SYNTHASE RSUA_RLUA-LIKE DOMAIN-CONTAINING PROTEIN"/>
    <property type="match status" value="1"/>
</dbReference>
<proteinExistence type="predicted"/>
<gene>
    <name evidence="2" type="ORF">QBC33DRAFT_450490</name>
</gene>
<dbReference type="Proteomes" id="UP001244011">
    <property type="component" value="Unassembled WGS sequence"/>
</dbReference>
<dbReference type="InterPro" id="IPR025649">
    <property type="entry name" value="DUF4360"/>
</dbReference>
<dbReference type="AlphaFoldDB" id="A0AAJ0C0I8"/>
<comment type="caution">
    <text evidence="2">The sequence shown here is derived from an EMBL/GenBank/DDBJ whole genome shotgun (WGS) entry which is preliminary data.</text>
</comment>
<reference evidence="2" key="1">
    <citation type="submission" date="2023-06" db="EMBL/GenBank/DDBJ databases">
        <title>Genome-scale phylogeny and comparative genomics of the fungal order Sordariales.</title>
        <authorList>
            <consortium name="Lawrence Berkeley National Laboratory"/>
            <person name="Hensen N."/>
            <person name="Bonometti L."/>
            <person name="Westerberg I."/>
            <person name="Brannstrom I.O."/>
            <person name="Guillou S."/>
            <person name="Cros-Aarteil S."/>
            <person name="Calhoun S."/>
            <person name="Haridas S."/>
            <person name="Kuo A."/>
            <person name="Mondo S."/>
            <person name="Pangilinan J."/>
            <person name="Riley R."/>
            <person name="Labutti K."/>
            <person name="Andreopoulos B."/>
            <person name="Lipzen A."/>
            <person name="Chen C."/>
            <person name="Yanf M."/>
            <person name="Daum C."/>
            <person name="Ng V."/>
            <person name="Clum A."/>
            <person name="Steindorff A."/>
            <person name="Ohm R."/>
            <person name="Martin F."/>
            <person name="Silar P."/>
            <person name="Natvig D."/>
            <person name="Lalanne C."/>
            <person name="Gautier V."/>
            <person name="Ament-Velasquez S.L."/>
            <person name="Kruys A."/>
            <person name="Hutchinson M.I."/>
            <person name="Powell A.J."/>
            <person name="Barry K."/>
            <person name="Miller A.N."/>
            <person name="Grigoriev I.V."/>
            <person name="Debuchy R."/>
            <person name="Gladieux P."/>
            <person name="Thoren M.H."/>
            <person name="Johannesson H."/>
        </authorList>
    </citation>
    <scope>NUCLEOTIDE SEQUENCE</scope>
    <source>
        <strain evidence="2">8032-3</strain>
    </source>
</reference>
<dbReference type="PANTHER" id="PTHR38847">
    <property type="match status" value="1"/>
</dbReference>
<evidence type="ECO:0000256" key="1">
    <source>
        <dbReference type="SAM" id="SignalP"/>
    </source>
</evidence>
<dbReference type="GeneID" id="85307750"/>
<dbReference type="EMBL" id="MU839007">
    <property type="protein sequence ID" value="KAK1767889.1"/>
    <property type="molecule type" value="Genomic_DNA"/>
</dbReference>
<evidence type="ECO:0008006" key="4">
    <source>
        <dbReference type="Google" id="ProtNLM"/>
    </source>
</evidence>
<feature type="chain" id="PRO_5042579456" description="Secreted protein" evidence="1">
    <location>
        <begin position="20"/>
        <end position="220"/>
    </location>
</feature>
<name>A0AAJ0C0I8_9PEZI</name>
<keyword evidence="3" id="KW-1185">Reference proteome</keyword>
<feature type="signal peptide" evidence="1">
    <location>
        <begin position="1"/>
        <end position="19"/>
    </location>
</feature>
<accession>A0AAJ0C0I8</accession>
<dbReference type="RefSeq" id="XP_060284102.1">
    <property type="nucleotide sequence ID" value="XM_060424563.1"/>
</dbReference>
<protein>
    <recommendedName>
        <fullName evidence="4">Secreted protein</fullName>
    </recommendedName>
</protein>
<dbReference type="Pfam" id="PF14273">
    <property type="entry name" value="DUF4360"/>
    <property type="match status" value="1"/>
</dbReference>
<keyword evidence="1" id="KW-0732">Signal</keyword>
<sequence length="220" mass="23224">MRLLATLFVGLATALPAEHLVAPAPAPGDVKIIDITAIGSGCPAGHAFVNLDATGTVFDVAFDQYIVSVGPGTSPSDSRKNCRISINLQFPSGYQFSIIETRFQGYASLASGQTGTCRASYTFSGDNSQASQSTPPPPQKKNLPEVIFEKNVVSPFDDNYNLLAGVGVESFSPCGKSTAILNVNSEVRITPISSPQGGIMTVDSFDGSVHIVFSTSWRRC</sequence>
<evidence type="ECO:0000313" key="2">
    <source>
        <dbReference type="EMBL" id="KAK1767889.1"/>
    </source>
</evidence>